<proteinExistence type="predicted"/>
<dbReference type="AlphaFoldDB" id="U2CPI1"/>
<gene>
    <name evidence="1" type="ORF">HMPREF1981_01181</name>
</gene>
<evidence type="ECO:0000313" key="1">
    <source>
        <dbReference type="EMBL" id="ERI85983.1"/>
    </source>
</evidence>
<dbReference type="HOGENOM" id="CLU_3212640_0_0_10"/>
<organism evidence="1 2">
    <name type="scientific">Bacteroides pyogenes F0041</name>
    <dbReference type="NCBI Taxonomy" id="1321819"/>
    <lineage>
        <taxon>Bacteria</taxon>
        <taxon>Pseudomonadati</taxon>
        <taxon>Bacteroidota</taxon>
        <taxon>Bacteroidia</taxon>
        <taxon>Bacteroidales</taxon>
        <taxon>Bacteroidaceae</taxon>
        <taxon>Bacteroides</taxon>
    </lineage>
</organism>
<comment type="caution">
    <text evidence="1">The sequence shown here is derived from an EMBL/GenBank/DDBJ whole genome shotgun (WGS) entry which is preliminary data.</text>
</comment>
<dbReference type="PATRIC" id="fig|1321819.3.peg.1086"/>
<accession>U2CPI1</accession>
<evidence type="ECO:0000313" key="2">
    <source>
        <dbReference type="Proteomes" id="UP000016496"/>
    </source>
</evidence>
<dbReference type="EMBL" id="AWSV01000061">
    <property type="protein sequence ID" value="ERI85983.1"/>
    <property type="molecule type" value="Genomic_DNA"/>
</dbReference>
<protein>
    <submittedName>
        <fullName evidence="1">Uncharacterized protein</fullName>
    </submittedName>
</protein>
<name>U2CPI1_9BACE</name>
<dbReference type="Proteomes" id="UP000016496">
    <property type="component" value="Unassembled WGS sequence"/>
</dbReference>
<reference evidence="1 2" key="1">
    <citation type="submission" date="2013-08" db="EMBL/GenBank/DDBJ databases">
        <authorList>
            <person name="Weinstock G."/>
            <person name="Sodergren E."/>
            <person name="Wylie T."/>
            <person name="Fulton L."/>
            <person name="Fulton R."/>
            <person name="Fronick C."/>
            <person name="O'Laughlin M."/>
            <person name="Godfrey J."/>
            <person name="Miner T."/>
            <person name="Herter B."/>
            <person name="Appelbaum E."/>
            <person name="Cordes M."/>
            <person name="Lek S."/>
            <person name="Wollam A."/>
            <person name="Pepin K.H."/>
            <person name="Palsikar V.B."/>
            <person name="Mitreva M."/>
            <person name="Wilson R.K."/>
        </authorList>
    </citation>
    <scope>NUCLEOTIDE SEQUENCE [LARGE SCALE GENOMIC DNA]</scope>
    <source>
        <strain evidence="1 2">F0041</strain>
    </source>
</reference>
<sequence>MHEQETEFEKQNEYIFICTSPYFFPIFEVSLHDSKRESAWKIRI</sequence>